<evidence type="ECO:0000256" key="2">
    <source>
        <dbReference type="SAM" id="MobiDB-lite"/>
    </source>
</evidence>
<dbReference type="OrthoDB" id="3918393at2759"/>
<keyword evidence="1" id="KW-0175">Coiled coil</keyword>
<feature type="compositionally biased region" description="Low complexity" evidence="2">
    <location>
        <begin position="141"/>
        <end position="155"/>
    </location>
</feature>
<dbReference type="AlphaFoldDB" id="A0A175W1D0"/>
<feature type="compositionally biased region" description="Basic and acidic residues" evidence="2">
    <location>
        <begin position="10"/>
        <end position="28"/>
    </location>
</feature>
<comment type="caution">
    <text evidence="3">The sequence shown here is derived from an EMBL/GenBank/DDBJ whole genome shotgun (WGS) entry which is preliminary data.</text>
</comment>
<evidence type="ECO:0000313" key="3">
    <source>
        <dbReference type="EMBL" id="KXX77442.1"/>
    </source>
</evidence>
<name>A0A175W1D0_9PEZI</name>
<protein>
    <submittedName>
        <fullName evidence="3">Uncharacterized protein</fullName>
    </submittedName>
</protein>
<dbReference type="STRING" id="100816.A0A175W1D0"/>
<keyword evidence="4" id="KW-1185">Reference proteome</keyword>
<evidence type="ECO:0000256" key="1">
    <source>
        <dbReference type="SAM" id="Coils"/>
    </source>
</evidence>
<dbReference type="EMBL" id="LCTW02000161">
    <property type="protein sequence ID" value="KXX77442.1"/>
    <property type="molecule type" value="Genomic_DNA"/>
</dbReference>
<feature type="compositionally biased region" description="Low complexity" evidence="2">
    <location>
        <begin position="30"/>
        <end position="44"/>
    </location>
</feature>
<feature type="coiled-coil region" evidence="1">
    <location>
        <begin position="419"/>
        <end position="482"/>
    </location>
</feature>
<dbReference type="Proteomes" id="UP000078237">
    <property type="component" value="Unassembled WGS sequence"/>
</dbReference>
<organism evidence="3 4">
    <name type="scientific">Madurella mycetomatis</name>
    <dbReference type="NCBI Taxonomy" id="100816"/>
    <lineage>
        <taxon>Eukaryota</taxon>
        <taxon>Fungi</taxon>
        <taxon>Dikarya</taxon>
        <taxon>Ascomycota</taxon>
        <taxon>Pezizomycotina</taxon>
        <taxon>Sordariomycetes</taxon>
        <taxon>Sordariomycetidae</taxon>
        <taxon>Sordariales</taxon>
        <taxon>Sordariales incertae sedis</taxon>
        <taxon>Madurella</taxon>
    </lineage>
</organism>
<feature type="coiled-coil region" evidence="1">
    <location>
        <begin position="271"/>
        <end position="372"/>
    </location>
</feature>
<sequence length="500" mass="55334">MRNKLVKARPSSDKKPSFSIHRDSEHSHLPVTVVSAATPAATPTKSPPNEPSGSVHEHASPRSTLTPASGAAINSATTRTAADGKTVPPPPAPSLSPRVPNRMNSTIRAVPSFEDRHRFSEEESSTDGVESHSTSRDSGFSSSVNSKASMSSSVSQHRTPNGLTKMPSMGRLKLSPPSTTAAAAAAATIHDGTDSLGASRTLKTRSSFVADSSLASSSSFPAEPPPPLPTELSLNATATEAQLSNGGWDNSVGKAGLGKTGRVINRLVSDNEALKRDIQIERLRAEESRQAARLLEDKLERVISDYESRLLEANVAKTLLARKERQVESLQDAVELERKRAVDAADRERVWKDEMERTKADAKKRVDEATNYAALCEGRYNAISSHWRDQGEDVERKIVKMRAEVGLLVEERRKDDGKIETLRELCDQQDGNIRELKRQKEEIQQQFERYKRQQEEALVDIKRKADEREREQERTLQETREVLNKLKWALNIKATIDWAQ</sequence>
<dbReference type="VEuPathDB" id="FungiDB:MMYC01_205017"/>
<accession>A0A175W1D0</accession>
<proteinExistence type="predicted"/>
<feature type="compositionally biased region" description="Polar residues" evidence="2">
    <location>
        <begin position="61"/>
        <end position="80"/>
    </location>
</feature>
<feature type="region of interest" description="Disordered" evidence="2">
    <location>
        <begin position="1"/>
        <end position="186"/>
    </location>
</feature>
<reference evidence="3 4" key="1">
    <citation type="journal article" date="2016" name="Genome Announc.">
        <title>Genome Sequence of Madurella mycetomatis mm55, Isolated from a Human Mycetoma Case in Sudan.</title>
        <authorList>
            <person name="Smit S."/>
            <person name="Derks M.F."/>
            <person name="Bervoets S."/>
            <person name="Fahal A."/>
            <person name="van Leeuwen W."/>
            <person name="van Belkum A."/>
            <person name="van de Sande W.W."/>
        </authorList>
    </citation>
    <scope>NUCLEOTIDE SEQUENCE [LARGE SCALE GENOMIC DNA]</scope>
    <source>
        <strain evidence="4">mm55</strain>
    </source>
</reference>
<evidence type="ECO:0000313" key="4">
    <source>
        <dbReference type="Proteomes" id="UP000078237"/>
    </source>
</evidence>
<gene>
    <name evidence="3" type="ORF">MMYC01_205017</name>
</gene>